<dbReference type="CDD" id="cd14852">
    <property type="entry name" value="LD-carboxypeptidase"/>
    <property type="match status" value="1"/>
</dbReference>
<dbReference type="InterPro" id="IPR009045">
    <property type="entry name" value="Zn_M74/Hedgehog-like"/>
</dbReference>
<dbReference type="EC" id="3.4.16.4" evidence="4"/>
<sequence length="270" mass="30845">MMKRKLITFSLLGSIFLGGCQAGDLPFMKKNKEEQEEKQSKSKTDQKQEDLQASSEMTIPEGSYNVTKELNGKNVIQNSNNLLILVNKEFTLPRDYAPADLVKPNVNFSFRESDEEKSFLRQEAAKALEDMFQAALADGIELYAVSGYRSYQRQELLFEAEIQQVGREKAVQAVAYPGTSEHQTGLSMDISSKSSDLLLTESFESVPEGIWLAENAYKFGYILRYPKGQENSTGYQYEPWHYRYVGKETAKNLHEKNYTLEQYFKTGKKI</sequence>
<name>A0ABS2QHB1_9BACI</name>
<dbReference type="Proteomes" id="UP000823486">
    <property type="component" value="Unassembled WGS sequence"/>
</dbReference>
<evidence type="ECO:0000256" key="1">
    <source>
        <dbReference type="SAM" id="MobiDB-lite"/>
    </source>
</evidence>
<dbReference type="PROSITE" id="PS51257">
    <property type="entry name" value="PROKAR_LIPOPROTEIN"/>
    <property type="match status" value="1"/>
</dbReference>
<keyword evidence="2" id="KW-0732">Signal</keyword>
<feature type="signal peptide" evidence="2">
    <location>
        <begin position="1"/>
        <end position="22"/>
    </location>
</feature>
<keyword evidence="4" id="KW-0378">Hydrolase</keyword>
<protein>
    <submittedName>
        <fullName evidence="4">D-alanyl-D-alanine carboxypeptidase</fullName>
        <ecNumber evidence="4">3.4.16.4</ecNumber>
    </submittedName>
</protein>
<evidence type="ECO:0000256" key="2">
    <source>
        <dbReference type="SAM" id="SignalP"/>
    </source>
</evidence>
<feature type="compositionally biased region" description="Basic and acidic residues" evidence="1">
    <location>
        <begin position="31"/>
        <end position="50"/>
    </location>
</feature>
<dbReference type="InterPro" id="IPR058193">
    <property type="entry name" value="VanY/YodJ_core_dom"/>
</dbReference>
<feature type="domain" description="D-alanyl-D-alanine carboxypeptidase-like core" evidence="3">
    <location>
        <begin position="119"/>
        <end position="247"/>
    </location>
</feature>
<dbReference type="Pfam" id="PF02557">
    <property type="entry name" value="VanY"/>
    <property type="match status" value="1"/>
</dbReference>
<feature type="region of interest" description="Disordered" evidence="1">
    <location>
        <begin position="31"/>
        <end position="58"/>
    </location>
</feature>
<evidence type="ECO:0000259" key="3">
    <source>
        <dbReference type="Pfam" id="PF02557"/>
    </source>
</evidence>
<keyword evidence="4" id="KW-0645">Protease</keyword>
<evidence type="ECO:0000313" key="5">
    <source>
        <dbReference type="Proteomes" id="UP000823486"/>
    </source>
</evidence>
<dbReference type="EMBL" id="JAFBFI010000007">
    <property type="protein sequence ID" value="MBM7692518.1"/>
    <property type="molecule type" value="Genomic_DNA"/>
</dbReference>
<keyword evidence="5" id="KW-1185">Reference proteome</keyword>
<reference evidence="4 5" key="1">
    <citation type="submission" date="2021-01" db="EMBL/GenBank/DDBJ databases">
        <title>Genomic Encyclopedia of Type Strains, Phase IV (KMG-IV): sequencing the most valuable type-strain genomes for metagenomic binning, comparative biology and taxonomic classification.</title>
        <authorList>
            <person name="Goeker M."/>
        </authorList>
    </citation>
    <scope>NUCLEOTIDE SEQUENCE [LARGE SCALE GENOMIC DNA]</scope>
    <source>
        <strain evidence="4 5">DSM 105482</strain>
    </source>
</reference>
<dbReference type="SUPFAM" id="SSF55166">
    <property type="entry name" value="Hedgehog/DD-peptidase"/>
    <property type="match status" value="1"/>
</dbReference>
<dbReference type="GO" id="GO:0009002">
    <property type="term" value="F:serine-type D-Ala-D-Ala carboxypeptidase activity"/>
    <property type="evidence" value="ECO:0007669"/>
    <property type="project" value="UniProtKB-EC"/>
</dbReference>
<gene>
    <name evidence="4" type="ORF">JOC77_001948</name>
</gene>
<dbReference type="PANTHER" id="PTHR34385:SF1">
    <property type="entry name" value="PEPTIDOGLYCAN L-ALANYL-D-GLUTAMATE ENDOPEPTIDASE CWLK"/>
    <property type="match status" value="1"/>
</dbReference>
<organism evidence="4 5">
    <name type="scientific">Peribacillus deserti</name>
    <dbReference type="NCBI Taxonomy" id="673318"/>
    <lineage>
        <taxon>Bacteria</taxon>
        <taxon>Bacillati</taxon>
        <taxon>Bacillota</taxon>
        <taxon>Bacilli</taxon>
        <taxon>Bacillales</taxon>
        <taxon>Bacillaceae</taxon>
        <taxon>Peribacillus</taxon>
    </lineage>
</organism>
<dbReference type="InterPro" id="IPR052179">
    <property type="entry name" value="DD-CPase-like"/>
</dbReference>
<accession>A0ABS2QHB1</accession>
<dbReference type="RefSeq" id="WP_338047208.1">
    <property type="nucleotide sequence ID" value="NZ_JAFBFI010000007.1"/>
</dbReference>
<comment type="caution">
    <text evidence="4">The sequence shown here is derived from an EMBL/GenBank/DDBJ whole genome shotgun (WGS) entry which is preliminary data.</text>
</comment>
<dbReference type="Gene3D" id="3.30.1380.10">
    <property type="match status" value="1"/>
</dbReference>
<evidence type="ECO:0000313" key="4">
    <source>
        <dbReference type="EMBL" id="MBM7692518.1"/>
    </source>
</evidence>
<proteinExistence type="predicted"/>
<feature type="chain" id="PRO_5045442620" evidence="2">
    <location>
        <begin position="23"/>
        <end position="270"/>
    </location>
</feature>
<keyword evidence="4" id="KW-0121">Carboxypeptidase</keyword>
<dbReference type="PANTHER" id="PTHR34385">
    <property type="entry name" value="D-ALANYL-D-ALANINE CARBOXYPEPTIDASE"/>
    <property type="match status" value="1"/>
</dbReference>
<dbReference type="InterPro" id="IPR003709">
    <property type="entry name" value="VanY-like_core_dom"/>
</dbReference>